<dbReference type="InterPro" id="IPR029063">
    <property type="entry name" value="SAM-dependent_MTases_sf"/>
</dbReference>
<dbReference type="InterPro" id="IPR055361">
    <property type="entry name" value="tRNA_methyltr_TrmB_bact"/>
</dbReference>
<evidence type="ECO:0000256" key="6">
    <source>
        <dbReference type="ARBA" id="ARBA00022694"/>
    </source>
</evidence>
<protein>
    <recommendedName>
        <fullName evidence="7">tRNA (guanine-N(7)-)-methyltransferase</fullName>
        <ecNumber evidence="7">2.1.1.33</ecNumber>
    </recommendedName>
    <alternativeName>
        <fullName evidence="7">tRNA (guanine(46)-N(7))-methyltransferase</fullName>
    </alternativeName>
    <alternativeName>
        <fullName evidence="7">tRNA(m7G46)-methyltransferase</fullName>
    </alternativeName>
</protein>
<comment type="function">
    <text evidence="2 7">Catalyzes the formation of N(7)-methylguanine at position 46 (m7G46) in tRNA.</text>
</comment>
<keyword evidence="3 7" id="KW-0489">Methyltransferase</keyword>
<dbReference type="PANTHER" id="PTHR23417:SF14">
    <property type="entry name" value="PENTACOTRIPEPTIDE-REPEAT REGION OF PRORP DOMAIN-CONTAINING PROTEIN"/>
    <property type="match status" value="1"/>
</dbReference>
<evidence type="ECO:0000256" key="5">
    <source>
        <dbReference type="ARBA" id="ARBA00022691"/>
    </source>
</evidence>
<dbReference type="EMBL" id="LN847065">
    <property type="protein sequence ID" value="CRI43126.1"/>
    <property type="molecule type" value="Genomic_DNA"/>
</dbReference>
<dbReference type="Pfam" id="PF02390">
    <property type="entry name" value="Methyltransf_4"/>
    <property type="match status" value="1"/>
</dbReference>
<feature type="binding site" evidence="7">
    <location>
        <position position="54"/>
    </location>
    <ligand>
        <name>S-adenosyl-L-methionine</name>
        <dbReference type="ChEBI" id="CHEBI:59789"/>
    </ligand>
</feature>
<evidence type="ECO:0000313" key="8">
    <source>
        <dbReference type="EMBL" id="CRI43126.1"/>
    </source>
</evidence>
<comment type="caution">
    <text evidence="7">Lacks conserved residue(s) required for the propagation of feature annotation.</text>
</comment>
<dbReference type="GO" id="GO:0008176">
    <property type="term" value="F:tRNA (guanine(46)-N7)-methyltransferase activity"/>
    <property type="evidence" value="ECO:0007669"/>
    <property type="project" value="UniProtKB-UniRule"/>
</dbReference>
<feature type="binding site" evidence="7">
    <location>
        <position position="129"/>
    </location>
    <ligand>
        <name>S-adenosyl-L-methionine</name>
        <dbReference type="ChEBI" id="CHEBI:59789"/>
    </ligand>
</feature>
<keyword evidence="4 7" id="KW-0808">Transferase</keyword>
<dbReference type="HAMAP" id="MF_01057">
    <property type="entry name" value="tRNA_methyltr_TrmB"/>
    <property type="match status" value="1"/>
</dbReference>
<dbReference type="AlphaFoldDB" id="A0A0F7WU94"/>
<evidence type="ECO:0000256" key="4">
    <source>
        <dbReference type="ARBA" id="ARBA00022679"/>
    </source>
</evidence>
<sequence length="224" mass="26748">MKPQDLSPPFLWKERRPCIQDGVLYVPRHYFEHQNFSTSYHQEFFQNHTSIACELCSGNGDWVVAQAQKDPQVLWIAVEQRFDRVRKIWSKMINHQIQNLRIVCGTAETFFQYYVPDQFLQRLVVNFPDPWPKMRHRKHRLLQPSFVQEISRSLQDSAVFALATDDKTYLLESIEALQTRLAPRMETPYYIKMTDTYGNSWFENLWRTKGQEIFYTEFIKKAGI</sequence>
<feature type="binding site" evidence="7">
    <location>
        <position position="133"/>
    </location>
    <ligand>
        <name>substrate</name>
    </ligand>
</feature>
<gene>
    <name evidence="7" type="primary">trmB</name>
    <name evidence="8" type="ORF">BN1224_DC9_CL_00100</name>
</gene>
<dbReference type="PANTHER" id="PTHR23417">
    <property type="entry name" value="3-DEOXY-D-MANNO-OCTULOSONIC-ACID TRANSFERASE/TRNA GUANINE-N 7 - -METHYLTRANSFERASE"/>
    <property type="match status" value="1"/>
</dbReference>
<comment type="pathway">
    <text evidence="7">tRNA modification; N(7)-methylguanine-tRNA biosynthesis.</text>
</comment>
<evidence type="ECO:0000256" key="1">
    <source>
        <dbReference type="ARBA" id="ARBA00000142"/>
    </source>
</evidence>
<dbReference type="PROSITE" id="PS51625">
    <property type="entry name" value="SAM_MT_TRMB"/>
    <property type="match status" value="1"/>
</dbReference>
<name>A0A0F7WU94_CHLPN</name>
<dbReference type="Gene3D" id="3.40.50.150">
    <property type="entry name" value="Vaccinia Virus protein VP39"/>
    <property type="match status" value="1"/>
</dbReference>
<evidence type="ECO:0000256" key="3">
    <source>
        <dbReference type="ARBA" id="ARBA00022603"/>
    </source>
</evidence>
<proteinExistence type="inferred from homology"/>
<dbReference type="EC" id="2.1.1.33" evidence="7"/>
<dbReference type="GO" id="GO:0043527">
    <property type="term" value="C:tRNA methyltransferase complex"/>
    <property type="evidence" value="ECO:0007669"/>
    <property type="project" value="TreeGrafter"/>
</dbReference>
<keyword evidence="6 7" id="KW-0819">tRNA processing</keyword>
<comment type="similarity">
    <text evidence="7">Belongs to the class I-like SAM-binding methyltransferase superfamily. TrmB family.</text>
</comment>
<reference evidence="8" key="1">
    <citation type="submission" date="2015-05" db="EMBL/GenBank/DDBJ databases">
        <authorList>
            <person name="Rattei Thomas"/>
        </authorList>
    </citation>
    <scope>NUCLEOTIDE SEQUENCE</scope>
    <source>
        <strain evidence="8">DC9</strain>
    </source>
</reference>
<evidence type="ECO:0000256" key="7">
    <source>
        <dbReference type="HAMAP-Rule" id="MF_01057"/>
    </source>
</evidence>
<accession>A0A0F7WU94</accession>
<feature type="binding site" evidence="7">
    <location>
        <position position="165"/>
    </location>
    <ligand>
        <name>substrate</name>
    </ligand>
</feature>
<keyword evidence="5 7" id="KW-0949">S-adenosyl-L-methionine</keyword>
<feature type="binding site" evidence="7">
    <location>
        <position position="79"/>
    </location>
    <ligand>
        <name>S-adenosyl-L-methionine</name>
        <dbReference type="ChEBI" id="CHEBI:59789"/>
    </ligand>
</feature>
<organism evidence="8">
    <name type="scientific">Chlamydia pneumoniae</name>
    <name type="common">Chlamydophila pneumoniae</name>
    <dbReference type="NCBI Taxonomy" id="83558"/>
    <lineage>
        <taxon>Bacteria</taxon>
        <taxon>Pseudomonadati</taxon>
        <taxon>Chlamydiota</taxon>
        <taxon>Chlamydiia</taxon>
        <taxon>Chlamydiales</taxon>
        <taxon>Chlamydiaceae</taxon>
        <taxon>Chlamydia/Chlamydophila group</taxon>
        <taxon>Chlamydia</taxon>
    </lineage>
</organism>
<dbReference type="UniPathway" id="UPA00989"/>
<dbReference type="InterPro" id="IPR003358">
    <property type="entry name" value="tRNA_(Gua-N-7)_MeTrfase_Trmb"/>
</dbReference>
<dbReference type="SUPFAM" id="SSF53335">
    <property type="entry name" value="S-adenosyl-L-methionine-dependent methyltransferases"/>
    <property type="match status" value="1"/>
</dbReference>
<evidence type="ECO:0000256" key="2">
    <source>
        <dbReference type="ARBA" id="ARBA00003015"/>
    </source>
</evidence>
<comment type="catalytic activity">
    <reaction evidence="1 7">
        <text>guanosine(46) in tRNA + S-adenosyl-L-methionine = N(7)-methylguanosine(46) in tRNA + S-adenosyl-L-homocysteine</text>
        <dbReference type="Rhea" id="RHEA:42708"/>
        <dbReference type="Rhea" id="RHEA-COMP:10188"/>
        <dbReference type="Rhea" id="RHEA-COMP:10189"/>
        <dbReference type="ChEBI" id="CHEBI:57856"/>
        <dbReference type="ChEBI" id="CHEBI:59789"/>
        <dbReference type="ChEBI" id="CHEBI:74269"/>
        <dbReference type="ChEBI" id="CHEBI:74480"/>
        <dbReference type="EC" id="2.1.1.33"/>
    </reaction>
</comment>